<dbReference type="InterPro" id="IPR036291">
    <property type="entry name" value="NAD(P)-bd_dom_sf"/>
</dbReference>
<dbReference type="Pfam" id="PF00106">
    <property type="entry name" value="adh_short"/>
    <property type="match status" value="1"/>
</dbReference>
<dbReference type="GO" id="GO:0016491">
    <property type="term" value="F:oxidoreductase activity"/>
    <property type="evidence" value="ECO:0007669"/>
    <property type="project" value="UniProtKB-KW"/>
</dbReference>
<dbReference type="SUPFAM" id="SSF51735">
    <property type="entry name" value="NAD(P)-binding Rossmann-fold domains"/>
    <property type="match status" value="1"/>
</dbReference>
<evidence type="ECO:0000256" key="2">
    <source>
        <dbReference type="ARBA" id="ARBA00023002"/>
    </source>
</evidence>
<evidence type="ECO:0000313" key="4">
    <source>
        <dbReference type="Proteomes" id="UP001301769"/>
    </source>
</evidence>
<dbReference type="PANTHER" id="PTHR24320">
    <property type="entry name" value="RETINOL DEHYDROGENASE"/>
    <property type="match status" value="1"/>
</dbReference>
<accession>A0AAN7B9Q0</accession>
<sequence length="345" mass="37345">MASQSSEAFNPYRALYEAPQGPGDERPTGLRVVQDNNVIGQWGGHVVLVTGATSGIGIETVRALHATGADVYFTARNLEKAEKVLEDIKKTSQGSGKLEVIVMDMDSLSSVKEAARQFLAKSDKLNVLINNAGIMGTPKSTTVDGFERQLAVNHLAHFTLTALLLPTLIKSSSSTFNSRVVNLSSSAHRYSSIVFDDINLSEPGAYEPYRAYGQSKTANIWTANYIDRVYGPKGVHAYSVHPGGIWSGLYQHADSAILEQWADDKSIMQQMQSPEQGCATSVWAAVGKAWEGTGGKYLANCTIAPPTEDYTSVISDAYVTHAYDEEGENKLWDLSCKLVGVSVDV</sequence>
<dbReference type="AlphaFoldDB" id="A0AAN7B9Q0"/>
<protein>
    <submittedName>
        <fullName evidence="3">Short-chain dehydrogenase</fullName>
    </submittedName>
</protein>
<comment type="similarity">
    <text evidence="1">Belongs to the short-chain dehydrogenases/reductases (SDR) family.</text>
</comment>
<proteinExistence type="inferred from homology"/>
<name>A0AAN7B9Q0_9PEZI</name>
<gene>
    <name evidence="3" type="ORF">QBC37DRAFT_419523</name>
</gene>
<comment type="caution">
    <text evidence="3">The sequence shown here is derived from an EMBL/GenBank/DDBJ whole genome shotgun (WGS) entry which is preliminary data.</text>
</comment>
<dbReference type="PRINTS" id="PR00081">
    <property type="entry name" value="GDHRDH"/>
</dbReference>
<evidence type="ECO:0000256" key="1">
    <source>
        <dbReference type="ARBA" id="ARBA00006484"/>
    </source>
</evidence>
<keyword evidence="4" id="KW-1185">Reference proteome</keyword>
<evidence type="ECO:0000313" key="3">
    <source>
        <dbReference type="EMBL" id="KAK4215212.1"/>
    </source>
</evidence>
<keyword evidence="2" id="KW-0560">Oxidoreductase</keyword>
<reference evidence="3" key="1">
    <citation type="journal article" date="2023" name="Mol. Phylogenet. Evol.">
        <title>Genome-scale phylogeny and comparative genomics of the fungal order Sordariales.</title>
        <authorList>
            <person name="Hensen N."/>
            <person name="Bonometti L."/>
            <person name="Westerberg I."/>
            <person name="Brannstrom I.O."/>
            <person name="Guillou S."/>
            <person name="Cros-Aarteil S."/>
            <person name="Calhoun S."/>
            <person name="Haridas S."/>
            <person name="Kuo A."/>
            <person name="Mondo S."/>
            <person name="Pangilinan J."/>
            <person name="Riley R."/>
            <person name="LaButti K."/>
            <person name="Andreopoulos B."/>
            <person name="Lipzen A."/>
            <person name="Chen C."/>
            <person name="Yan M."/>
            <person name="Daum C."/>
            <person name="Ng V."/>
            <person name="Clum A."/>
            <person name="Steindorff A."/>
            <person name="Ohm R.A."/>
            <person name="Martin F."/>
            <person name="Silar P."/>
            <person name="Natvig D.O."/>
            <person name="Lalanne C."/>
            <person name="Gautier V."/>
            <person name="Ament-Velasquez S.L."/>
            <person name="Kruys A."/>
            <person name="Hutchinson M.I."/>
            <person name="Powell A.J."/>
            <person name="Barry K."/>
            <person name="Miller A.N."/>
            <person name="Grigoriev I.V."/>
            <person name="Debuchy R."/>
            <person name="Gladieux P."/>
            <person name="Hiltunen Thoren M."/>
            <person name="Johannesson H."/>
        </authorList>
    </citation>
    <scope>NUCLEOTIDE SEQUENCE</scope>
    <source>
        <strain evidence="3">PSN293</strain>
    </source>
</reference>
<dbReference type="Gene3D" id="3.40.50.720">
    <property type="entry name" value="NAD(P)-binding Rossmann-like Domain"/>
    <property type="match status" value="1"/>
</dbReference>
<organism evidence="3 4">
    <name type="scientific">Rhypophila decipiens</name>
    <dbReference type="NCBI Taxonomy" id="261697"/>
    <lineage>
        <taxon>Eukaryota</taxon>
        <taxon>Fungi</taxon>
        <taxon>Dikarya</taxon>
        <taxon>Ascomycota</taxon>
        <taxon>Pezizomycotina</taxon>
        <taxon>Sordariomycetes</taxon>
        <taxon>Sordariomycetidae</taxon>
        <taxon>Sordariales</taxon>
        <taxon>Naviculisporaceae</taxon>
        <taxon>Rhypophila</taxon>
    </lineage>
</organism>
<dbReference type="Proteomes" id="UP001301769">
    <property type="component" value="Unassembled WGS sequence"/>
</dbReference>
<dbReference type="PANTHER" id="PTHR24320:SF272">
    <property type="entry name" value="NAD(P)-BINDING ROSSMANN-FOLD SUPERFAMILY PROTEIN"/>
    <property type="match status" value="1"/>
</dbReference>
<dbReference type="EMBL" id="MU858082">
    <property type="protein sequence ID" value="KAK4215212.1"/>
    <property type="molecule type" value="Genomic_DNA"/>
</dbReference>
<reference evidence="3" key="2">
    <citation type="submission" date="2023-05" db="EMBL/GenBank/DDBJ databases">
        <authorList>
            <consortium name="Lawrence Berkeley National Laboratory"/>
            <person name="Steindorff A."/>
            <person name="Hensen N."/>
            <person name="Bonometti L."/>
            <person name="Westerberg I."/>
            <person name="Brannstrom I.O."/>
            <person name="Guillou S."/>
            <person name="Cros-Aarteil S."/>
            <person name="Calhoun S."/>
            <person name="Haridas S."/>
            <person name="Kuo A."/>
            <person name="Mondo S."/>
            <person name="Pangilinan J."/>
            <person name="Riley R."/>
            <person name="Labutti K."/>
            <person name="Andreopoulos B."/>
            <person name="Lipzen A."/>
            <person name="Chen C."/>
            <person name="Yanf M."/>
            <person name="Daum C."/>
            <person name="Ng V."/>
            <person name="Clum A."/>
            <person name="Ohm R."/>
            <person name="Martin F."/>
            <person name="Silar P."/>
            <person name="Natvig D."/>
            <person name="Lalanne C."/>
            <person name="Gautier V."/>
            <person name="Ament-Velasquez S.L."/>
            <person name="Kruys A."/>
            <person name="Hutchinson M.I."/>
            <person name="Powell A.J."/>
            <person name="Barry K."/>
            <person name="Miller A.N."/>
            <person name="Grigoriev I.V."/>
            <person name="Debuchy R."/>
            <person name="Gladieux P."/>
            <person name="Thoren M.H."/>
            <person name="Johannesson H."/>
        </authorList>
    </citation>
    <scope>NUCLEOTIDE SEQUENCE</scope>
    <source>
        <strain evidence="3">PSN293</strain>
    </source>
</reference>
<dbReference type="InterPro" id="IPR002347">
    <property type="entry name" value="SDR_fam"/>
</dbReference>